<reference evidence="1" key="1">
    <citation type="journal article" date="2014" name="Front. Microbiol.">
        <title>High frequency of phylogenetically diverse reductive dehalogenase-homologous genes in deep subseafloor sedimentary metagenomes.</title>
        <authorList>
            <person name="Kawai M."/>
            <person name="Futagami T."/>
            <person name="Toyoda A."/>
            <person name="Takaki Y."/>
            <person name="Nishi S."/>
            <person name="Hori S."/>
            <person name="Arai W."/>
            <person name="Tsubouchi T."/>
            <person name="Morono Y."/>
            <person name="Uchiyama I."/>
            <person name="Ito T."/>
            <person name="Fujiyama A."/>
            <person name="Inagaki F."/>
            <person name="Takami H."/>
        </authorList>
    </citation>
    <scope>NUCLEOTIDE SEQUENCE</scope>
    <source>
        <strain evidence="1">Expedition CK06-06</strain>
    </source>
</reference>
<evidence type="ECO:0000313" key="1">
    <source>
        <dbReference type="EMBL" id="GAG27982.1"/>
    </source>
</evidence>
<accession>X0WXS8</accession>
<protein>
    <submittedName>
        <fullName evidence="1">Uncharacterized protein</fullName>
    </submittedName>
</protein>
<organism evidence="1">
    <name type="scientific">marine sediment metagenome</name>
    <dbReference type="NCBI Taxonomy" id="412755"/>
    <lineage>
        <taxon>unclassified sequences</taxon>
        <taxon>metagenomes</taxon>
        <taxon>ecological metagenomes</taxon>
    </lineage>
</organism>
<proteinExistence type="predicted"/>
<feature type="non-terminal residue" evidence="1">
    <location>
        <position position="1"/>
    </location>
</feature>
<name>X0WXS8_9ZZZZ</name>
<comment type="caution">
    <text evidence="1">The sequence shown here is derived from an EMBL/GenBank/DDBJ whole genome shotgun (WGS) entry which is preliminary data.</text>
</comment>
<dbReference type="EMBL" id="BARS01031123">
    <property type="protein sequence ID" value="GAG27982.1"/>
    <property type="molecule type" value="Genomic_DNA"/>
</dbReference>
<dbReference type="AlphaFoldDB" id="X0WXS8"/>
<gene>
    <name evidence="1" type="ORF">S01H1_48470</name>
</gene>
<sequence length="72" mass="7309">TVFSTTVYQGPLVHTGTTVGLYSAPPVIQATTGIASANHVLGGGFNVDENDTFGGYTIGQIVTALQDIGILA</sequence>